<evidence type="ECO:0000256" key="2">
    <source>
        <dbReference type="ARBA" id="ARBA00022679"/>
    </source>
</evidence>
<keyword evidence="3" id="KW-0547">Nucleotide-binding</keyword>
<keyword evidence="5" id="KW-0067">ATP-binding</keyword>
<dbReference type="InterPro" id="IPR050306">
    <property type="entry name" value="PfkB_Carbo_kinase"/>
</dbReference>
<evidence type="ECO:0000256" key="1">
    <source>
        <dbReference type="ARBA" id="ARBA00010688"/>
    </source>
</evidence>
<sequence length="300" mass="33250">MSTSSSLRLAPLIVGEVLFDQFEDGRKILGGAPFNVAWNLRGLQQRPTFVSAVGDDLDGKTIRQRMAQWNMDLVGLQTLPGQRTGTVEVSLDQGQPSYEIVFPCAYDFIRPVPLFESADSFSLLYHGSLALRGEQSRETITRLGRQAAAAQVPRFVDINIRQPWFDRQWLPVLVQDAKFVKLNDEELEWLSSMPCQTDDQILRAVQSFRDQHGGEVYFITCGSRGAYAIEGDQLTFAAAPKPDVMVDTVGAGDGFAAATIDGLLRALPYQEVLDRAVQFAARICTLHGATTTDENVYRTI</sequence>
<dbReference type="InterPro" id="IPR029056">
    <property type="entry name" value="Ribokinase-like"/>
</dbReference>
<dbReference type="CDD" id="cd01167">
    <property type="entry name" value="bac_FRK"/>
    <property type="match status" value="1"/>
</dbReference>
<comment type="similarity">
    <text evidence="1">Belongs to the carbohydrate kinase PfkB family.</text>
</comment>
<evidence type="ECO:0000313" key="7">
    <source>
        <dbReference type="EMBL" id="TWU25479.1"/>
    </source>
</evidence>
<dbReference type="EC" id="2.7.1.15" evidence="7"/>
<dbReference type="SUPFAM" id="SSF53613">
    <property type="entry name" value="Ribokinase-like"/>
    <property type="match status" value="1"/>
</dbReference>
<dbReference type="RefSeq" id="WP_197231988.1">
    <property type="nucleotide sequence ID" value="NZ_SJPV01000040.1"/>
</dbReference>
<name>A0A5C6CRP8_9BACT</name>
<evidence type="ECO:0000313" key="8">
    <source>
        <dbReference type="Proteomes" id="UP000319143"/>
    </source>
</evidence>
<proteinExistence type="inferred from homology"/>
<comment type="caution">
    <text evidence="7">The sequence shown here is derived from an EMBL/GenBank/DDBJ whole genome shotgun (WGS) entry which is preliminary data.</text>
</comment>
<dbReference type="PANTHER" id="PTHR43085:SF1">
    <property type="entry name" value="PSEUDOURIDINE KINASE-RELATED"/>
    <property type="match status" value="1"/>
</dbReference>
<gene>
    <name evidence="7" type="primary">rbsK_2</name>
    <name evidence="7" type="ORF">Poly41_70780</name>
</gene>
<dbReference type="GO" id="GO:0005524">
    <property type="term" value="F:ATP binding"/>
    <property type="evidence" value="ECO:0007669"/>
    <property type="project" value="UniProtKB-KW"/>
</dbReference>
<evidence type="ECO:0000256" key="3">
    <source>
        <dbReference type="ARBA" id="ARBA00022741"/>
    </source>
</evidence>
<dbReference type="Pfam" id="PF00294">
    <property type="entry name" value="PfkB"/>
    <property type="match status" value="1"/>
</dbReference>
<evidence type="ECO:0000259" key="6">
    <source>
        <dbReference type="Pfam" id="PF00294"/>
    </source>
</evidence>
<dbReference type="InterPro" id="IPR011611">
    <property type="entry name" value="PfkB_dom"/>
</dbReference>
<keyword evidence="2 7" id="KW-0808">Transferase</keyword>
<organism evidence="7 8">
    <name type="scientific">Novipirellula artificiosorum</name>
    <dbReference type="NCBI Taxonomy" id="2528016"/>
    <lineage>
        <taxon>Bacteria</taxon>
        <taxon>Pseudomonadati</taxon>
        <taxon>Planctomycetota</taxon>
        <taxon>Planctomycetia</taxon>
        <taxon>Pirellulales</taxon>
        <taxon>Pirellulaceae</taxon>
        <taxon>Novipirellula</taxon>
    </lineage>
</organism>
<evidence type="ECO:0000256" key="4">
    <source>
        <dbReference type="ARBA" id="ARBA00022777"/>
    </source>
</evidence>
<dbReference type="GO" id="GO:0004747">
    <property type="term" value="F:ribokinase activity"/>
    <property type="evidence" value="ECO:0007669"/>
    <property type="project" value="UniProtKB-EC"/>
</dbReference>
<feature type="domain" description="Carbohydrate kinase PfkB" evidence="6">
    <location>
        <begin position="23"/>
        <end position="292"/>
    </location>
</feature>
<dbReference type="Proteomes" id="UP000319143">
    <property type="component" value="Unassembled WGS sequence"/>
</dbReference>
<keyword evidence="8" id="KW-1185">Reference proteome</keyword>
<protein>
    <submittedName>
        <fullName evidence="7">Ribokinase</fullName>
        <ecNumber evidence="7">2.7.1.15</ecNumber>
    </submittedName>
</protein>
<reference evidence="7 8" key="1">
    <citation type="submission" date="2019-02" db="EMBL/GenBank/DDBJ databases">
        <title>Deep-cultivation of Planctomycetes and their phenomic and genomic characterization uncovers novel biology.</title>
        <authorList>
            <person name="Wiegand S."/>
            <person name="Jogler M."/>
            <person name="Boedeker C."/>
            <person name="Pinto D."/>
            <person name="Vollmers J."/>
            <person name="Rivas-Marin E."/>
            <person name="Kohn T."/>
            <person name="Peeters S.H."/>
            <person name="Heuer A."/>
            <person name="Rast P."/>
            <person name="Oberbeckmann S."/>
            <person name="Bunk B."/>
            <person name="Jeske O."/>
            <person name="Meyerdierks A."/>
            <person name="Storesund J.E."/>
            <person name="Kallscheuer N."/>
            <person name="Luecker S."/>
            <person name="Lage O.M."/>
            <person name="Pohl T."/>
            <person name="Merkel B.J."/>
            <person name="Hornburger P."/>
            <person name="Mueller R.-W."/>
            <person name="Bruemmer F."/>
            <person name="Labrenz M."/>
            <person name="Spormann A.M."/>
            <person name="Op Den Camp H."/>
            <person name="Overmann J."/>
            <person name="Amann R."/>
            <person name="Jetten M.S.M."/>
            <person name="Mascher T."/>
            <person name="Medema M.H."/>
            <person name="Devos D.P."/>
            <person name="Kaster A.-K."/>
            <person name="Ovreas L."/>
            <person name="Rohde M."/>
            <person name="Galperin M.Y."/>
            <person name="Jogler C."/>
        </authorList>
    </citation>
    <scope>NUCLEOTIDE SEQUENCE [LARGE SCALE GENOMIC DNA]</scope>
    <source>
        <strain evidence="7 8">Poly41</strain>
    </source>
</reference>
<dbReference type="PANTHER" id="PTHR43085">
    <property type="entry name" value="HEXOKINASE FAMILY MEMBER"/>
    <property type="match status" value="1"/>
</dbReference>
<accession>A0A5C6CRP8</accession>
<evidence type="ECO:0000256" key="5">
    <source>
        <dbReference type="ARBA" id="ARBA00022840"/>
    </source>
</evidence>
<dbReference type="Gene3D" id="3.40.1190.20">
    <property type="match status" value="1"/>
</dbReference>
<keyword evidence="4 7" id="KW-0418">Kinase</keyword>
<dbReference type="AlphaFoldDB" id="A0A5C6CRP8"/>
<dbReference type="EMBL" id="SJPV01000040">
    <property type="protein sequence ID" value="TWU25479.1"/>
    <property type="molecule type" value="Genomic_DNA"/>
</dbReference>